<protein>
    <submittedName>
        <fullName evidence="1">Uncharacterized protein</fullName>
    </submittedName>
</protein>
<evidence type="ECO:0000313" key="2">
    <source>
        <dbReference type="Proteomes" id="UP000606396"/>
    </source>
</evidence>
<proteinExistence type="predicted"/>
<dbReference type="Proteomes" id="UP000606396">
    <property type="component" value="Unassembled WGS sequence"/>
</dbReference>
<organism evidence="1 2">
    <name type="scientific">Nostoc punctiforme FACHB-252</name>
    <dbReference type="NCBI Taxonomy" id="1357509"/>
    <lineage>
        <taxon>Bacteria</taxon>
        <taxon>Bacillati</taxon>
        <taxon>Cyanobacteriota</taxon>
        <taxon>Cyanophyceae</taxon>
        <taxon>Nostocales</taxon>
        <taxon>Nostocaceae</taxon>
        <taxon>Nostoc</taxon>
    </lineage>
</organism>
<keyword evidence="2" id="KW-1185">Reference proteome</keyword>
<dbReference type="EMBL" id="JACJTC010000007">
    <property type="protein sequence ID" value="MBD2611841.1"/>
    <property type="molecule type" value="Genomic_DNA"/>
</dbReference>
<comment type="caution">
    <text evidence="1">The sequence shown here is derived from an EMBL/GenBank/DDBJ whole genome shotgun (WGS) entry which is preliminary data.</text>
</comment>
<name>A0ABR8H9A9_NOSPU</name>
<reference evidence="1 2" key="1">
    <citation type="journal article" date="2020" name="ISME J.">
        <title>Comparative genomics reveals insights into cyanobacterial evolution and habitat adaptation.</title>
        <authorList>
            <person name="Chen M.Y."/>
            <person name="Teng W.K."/>
            <person name="Zhao L."/>
            <person name="Hu C.X."/>
            <person name="Zhou Y.K."/>
            <person name="Han B.P."/>
            <person name="Song L.R."/>
            <person name="Shu W.S."/>
        </authorList>
    </citation>
    <scope>NUCLEOTIDE SEQUENCE [LARGE SCALE GENOMIC DNA]</scope>
    <source>
        <strain evidence="1 2">FACHB-252</strain>
    </source>
</reference>
<gene>
    <name evidence="1" type="ORF">H6G94_11230</name>
</gene>
<accession>A0ABR8H9A9</accession>
<sequence length="933" mass="105331">MFLKCQLTFTQISINLARLTIILLINTLHRVEAKNNLDINVKKYFNYSVLTTNIKIINDTKNSAENKLRNTIFTQIPANLLPTPNPSSPELIHPFQIPASIPEENITVNSITPNEQNNNPVLKKKTLELLILNSLTNSANKYPWIINPTDNFTFSPAKFHPLQGENYTDFIVNSARDEPIVNRFTFAHFPSQHQFYWLLSGNRIVLETQGLQSGILYQGQSTEIETRQSLLLTQKLWGMQAISSIPQSFQELAGETNNNQFSIQSIGAEVINPPGTPTPQVIINSDNNNFLIPSIPLMLNLGTASTYNSQGGGSLFKFLDTDNTPLILQSFPTSNLQPLLEAGNLTTGTVIPQETLEKIGFNWGNPLTGEKTKFQPQITSLPGIKIAQVNKFDNYELLNLAINPFLSDNQRNLYYLNSLYWVPLGERITNLGVSNKQDNYHWQRFYFSRPHNRTLLQYDPIKIQATYTNVFSNPGFSLSFSIQELKIDELQTANTTLGMLMGGIFELIKPPQLEQSLQEAKKEFLQQDNFANLNTKATPEQIRNLNQSLNKILLLSNRISGLEQVSGTFTFPSKIRLNNSNIFQIRTGNHQRAIQFINGNRTWRQNSQTFISQTDFSNNSFGPLTFIGVPVPLEQTSIRSRNRSLAAQVTLTNSNGKKFVQNWSSADMTQIPINIRSFGLAFDNIELSRIGEIITQLQVFNGYLSLPTLEFLWTGSSGNWNYSMNSGVWFNLDGDSAFNIQNNNLGLSEPTVGIYANGGLSYINNHTKFDADGKIQAITSHIPALRFSLNSAANLQNPAYLNLSYFFSYQNRNLNYSLAPALILIENQGNLIPVGFFQGKLLLSTGLEFNTFLELSDDFFYTLEGIQRINQNWSLGAYVQNFRDVNRGIKNRIHDLSYGLLIKHNSSNGTFWQSRFGISGDNFEVRLEGGWRF</sequence>
<evidence type="ECO:0000313" key="1">
    <source>
        <dbReference type="EMBL" id="MBD2611841.1"/>
    </source>
</evidence>